<evidence type="ECO:0000259" key="3">
    <source>
        <dbReference type="PROSITE" id="PS51186"/>
    </source>
</evidence>
<protein>
    <submittedName>
        <fullName evidence="4">GNAT family N-acetyltransferase</fullName>
    </submittedName>
</protein>
<dbReference type="RefSeq" id="WP_131850321.1">
    <property type="nucleotide sequence ID" value="NZ_SKFH01000001.1"/>
</dbReference>
<dbReference type="Pfam" id="PF08445">
    <property type="entry name" value="FR47"/>
    <property type="match status" value="1"/>
</dbReference>
<dbReference type="InterPro" id="IPR013653">
    <property type="entry name" value="GCN5-like_dom"/>
</dbReference>
<evidence type="ECO:0000256" key="2">
    <source>
        <dbReference type="ARBA" id="ARBA00023315"/>
    </source>
</evidence>
<keyword evidence="1 4" id="KW-0808">Transferase</keyword>
<comment type="caution">
    <text evidence="4">The sequence shown here is derived from an EMBL/GenBank/DDBJ whole genome shotgun (WGS) entry which is preliminary data.</text>
</comment>
<keyword evidence="5" id="KW-1185">Reference proteome</keyword>
<evidence type="ECO:0000313" key="5">
    <source>
        <dbReference type="Proteomes" id="UP000295164"/>
    </source>
</evidence>
<dbReference type="PANTHER" id="PTHR43420:SF3">
    <property type="entry name" value="N-ACETYLTRANSFERASE DOMAIN-CONTAINING PROTEIN"/>
    <property type="match status" value="1"/>
</dbReference>
<proteinExistence type="predicted"/>
<dbReference type="AlphaFoldDB" id="A0A4R4E5P3"/>
<reference evidence="4 5" key="1">
    <citation type="submission" date="2019-03" db="EMBL/GenBank/DDBJ databases">
        <authorList>
            <person name="Kim M.K.M."/>
        </authorList>
    </citation>
    <scope>NUCLEOTIDE SEQUENCE [LARGE SCALE GENOMIC DNA]</scope>
    <source>
        <strain evidence="4 5">17J68-15</strain>
    </source>
</reference>
<feature type="domain" description="N-acetyltransferase" evidence="3">
    <location>
        <begin position="99"/>
        <end position="227"/>
    </location>
</feature>
<dbReference type="OrthoDB" id="9797456at2"/>
<dbReference type="Proteomes" id="UP000295164">
    <property type="component" value="Unassembled WGS sequence"/>
</dbReference>
<dbReference type="PROSITE" id="PS51186">
    <property type="entry name" value="GNAT"/>
    <property type="match status" value="1"/>
</dbReference>
<dbReference type="SUPFAM" id="SSF55729">
    <property type="entry name" value="Acyl-CoA N-acyltransferases (Nat)"/>
    <property type="match status" value="1"/>
</dbReference>
<evidence type="ECO:0000313" key="4">
    <source>
        <dbReference type="EMBL" id="TCZ74966.1"/>
    </source>
</evidence>
<dbReference type="InterPro" id="IPR016181">
    <property type="entry name" value="Acyl_CoA_acyltransferase"/>
</dbReference>
<dbReference type="Gene3D" id="3.40.630.30">
    <property type="match status" value="1"/>
</dbReference>
<dbReference type="PANTHER" id="PTHR43420">
    <property type="entry name" value="ACETYLTRANSFERASE"/>
    <property type="match status" value="1"/>
</dbReference>
<organism evidence="4 5">
    <name type="scientific">Flaviaesturariibacter aridisoli</name>
    <dbReference type="NCBI Taxonomy" id="2545761"/>
    <lineage>
        <taxon>Bacteria</taxon>
        <taxon>Pseudomonadati</taxon>
        <taxon>Bacteroidota</taxon>
        <taxon>Chitinophagia</taxon>
        <taxon>Chitinophagales</taxon>
        <taxon>Chitinophagaceae</taxon>
        <taxon>Flaviaestuariibacter</taxon>
    </lineage>
</organism>
<accession>A0A4R4E5P3</accession>
<dbReference type="InterPro" id="IPR000182">
    <property type="entry name" value="GNAT_dom"/>
</dbReference>
<sequence length="227" mass="25483">MHPLLHNPVYEALLSGDARLGTRRGNVAFFDADVSPFVGFPEGHETGFEELRRYLPAGRKVLYARTEPIPLPAGWRLGAYLEGRQFVFEGVAAEPDPRITLVPLRAEHVPEMIALTALTRPGPFDRRTIAFGHYYGVFEDGRLASMAGQRLHPTGYSEISAVCTHPDFLGRGYAAALLQLQLVLMRDAGTTPFLHVRADNDRAIALYERLGFRASRPMHFYFMEREV</sequence>
<name>A0A4R4E5P3_9BACT</name>
<evidence type="ECO:0000256" key="1">
    <source>
        <dbReference type="ARBA" id="ARBA00022679"/>
    </source>
</evidence>
<gene>
    <name evidence="4" type="ORF">E0486_01270</name>
</gene>
<keyword evidence="2" id="KW-0012">Acyltransferase</keyword>
<dbReference type="GO" id="GO:0016747">
    <property type="term" value="F:acyltransferase activity, transferring groups other than amino-acyl groups"/>
    <property type="evidence" value="ECO:0007669"/>
    <property type="project" value="InterPro"/>
</dbReference>
<dbReference type="InterPro" id="IPR050680">
    <property type="entry name" value="YpeA/RimI_acetyltransf"/>
</dbReference>
<dbReference type="EMBL" id="SKFH01000001">
    <property type="protein sequence ID" value="TCZ74966.1"/>
    <property type="molecule type" value="Genomic_DNA"/>
</dbReference>